<accession>A0ACC0MG88</accession>
<dbReference type="Proteomes" id="UP001062846">
    <property type="component" value="Chromosome 9"/>
</dbReference>
<name>A0ACC0MG88_RHOML</name>
<organism evidence="1 2">
    <name type="scientific">Rhododendron molle</name>
    <name type="common">Chinese azalea</name>
    <name type="synonym">Azalea mollis</name>
    <dbReference type="NCBI Taxonomy" id="49168"/>
    <lineage>
        <taxon>Eukaryota</taxon>
        <taxon>Viridiplantae</taxon>
        <taxon>Streptophyta</taxon>
        <taxon>Embryophyta</taxon>
        <taxon>Tracheophyta</taxon>
        <taxon>Spermatophyta</taxon>
        <taxon>Magnoliopsida</taxon>
        <taxon>eudicotyledons</taxon>
        <taxon>Gunneridae</taxon>
        <taxon>Pentapetalae</taxon>
        <taxon>asterids</taxon>
        <taxon>Ericales</taxon>
        <taxon>Ericaceae</taxon>
        <taxon>Ericoideae</taxon>
        <taxon>Rhodoreae</taxon>
        <taxon>Rhododendron</taxon>
    </lineage>
</organism>
<keyword evidence="2" id="KW-1185">Reference proteome</keyword>
<dbReference type="EMBL" id="CM046396">
    <property type="protein sequence ID" value="KAI8539909.1"/>
    <property type="molecule type" value="Genomic_DNA"/>
</dbReference>
<sequence length="714" mass="78531">MQKEAGKDFADFLFNLLRLPIGAVVELLKKQTMVGTLGNLFESIENLNETYFQADTSKQFLLNPKAPIGSSDIISPLLLLDEVLDSVAKRFYVCNNSDDIDSEDDEYDQYHPYVLNDPEALCPDCNLGMWREAVYVAPEEGEEAELAAGEGGFVKRAATYVVMDDLVVTDDLVGTPMSAVSCITTLLNVKEVGALEERVVDMGMPVVTDPFLFCMGLKLLKTSLQSVGDGFNKRHPRLCLYNPTFISKALVRLNSPMASSSSSKEVITLKLLVDTKNNRVLFAEAGKNFVDFLFTLVSLPVGTIVRLLTAKSMVGSLGNLYDSVESLSDTYMQPNQSKEVLLKPKAAVCSTEASLFLNDDDFAAKKVYMCGNYHQYNKMYKCGNCYSYVTNDPKVICPACKKCTMTTEVTFVPSKVANTSLSGEGGYVKGVVTYMVMDDLVVMPMSTVFGIALLSKFNVTNVASVEEKVVTFGMDEGLKLLKATLHSKMVLTSVFLGGMKKIDASSFIPRDPVSVGETGPTTDASGSKALSEPPPNEAVASSEPKSKEFYERVDECFNITSSRQHYPSLTPPPDAASLYASLSLSIYSKDPSDGTEQALLDELKALDEHLKEHGPYTNGENVCAVDLSLAPMLYHLEVTLDHFKSWKIPESLTHLNNYIKLLFSQESFKKTAATKKYVIAAWEPKNDIGVVPGNARPYEWMITCLEFNSYLCAN</sequence>
<evidence type="ECO:0000313" key="2">
    <source>
        <dbReference type="Proteomes" id="UP001062846"/>
    </source>
</evidence>
<gene>
    <name evidence="1" type="ORF">RHMOL_Rhmol09G0219500</name>
</gene>
<proteinExistence type="predicted"/>
<reference evidence="1" key="1">
    <citation type="submission" date="2022-02" db="EMBL/GenBank/DDBJ databases">
        <title>Plant Genome Project.</title>
        <authorList>
            <person name="Zhang R.-G."/>
        </authorList>
    </citation>
    <scope>NUCLEOTIDE SEQUENCE</scope>
    <source>
        <strain evidence="1">AT1</strain>
    </source>
</reference>
<protein>
    <submittedName>
        <fullName evidence="1">Uncharacterized protein</fullName>
    </submittedName>
</protein>
<evidence type="ECO:0000313" key="1">
    <source>
        <dbReference type="EMBL" id="KAI8539909.1"/>
    </source>
</evidence>
<comment type="caution">
    <text evidence="1">The sequence shown here is derived from an EMBL/GenBank/DDBJ whole genome shotgun (WGS) entry which is preliminary data.</text>
</comment>